<dbReference type="EMBL" id="CAKKNE010000004">
    <property type="protein sequence ID" value="CAH0375273.1"/>
    <property type="molecule type" value="Genomic_DNA"/>
</dbReference>
<evidence type="ECO:0000256" key="1">
    <source>
        <dbReference type="SAM" id="MobiDB-lite"/>
    </source>
</evidence>
<dbReference type="OrthoDB" id="10654423at2759"/>
<protein>
    <recommendedName>
        <fullName evidence="4">Glycosyltransferase family 92 protein</fullName>
    </recommendedName>
</protein>
<sequence>MHRLAPLLAAAVAARRPVAERLFVAVEVEAAALEACAGGGCRAAGLVEAQCDTWVRGLKAVAFFGDERDAALPAACAGRAYRPCAEANLGGDLSSAQLKREHLHLQLLGAAPADADWFVTTEQDVWWHAARLHAYLEAIEHKFPDAHAAPFFAGGYEGPFLVMNRRFVEAVVGNATFVDRCRAALLEFLAQPHVHPHKGDKGDTGGKRRLGGRAKCHRADGSSCAAEAPYNNDLLVRWCAQRSGARDANPECPRKCRQAFAALELPCAPGAGGALALYNNGHHGAAPYPASDYAGPLPGNLLALPLCVTARRLITGQRLKTSDCGAVQKQAHCIAHIRNDAAPSVMMKRWLLLAALAAAEDLAFVREGCRISIHGARAILRDGARECDVWNAQSSGRRCASDRVLLCEVGFAGQENAAGSTHAALTVATDAAYLVAPIPGGLPRYKYVEAKAAWARAAGVAYYLAFGRGTAKANGPRCDAGAGGQTLHALKAAGLGVVMRRTEYESVTALDVDAVPALDAAPPEAWLALDAASDVFGASNVGKPVLVNGGVLVLRNTAWARELVGAWWRNRCGPADQYALWKSLAELWRRDHPKFRLSDGVFANYASARERFLPEVARRIADGALPARGCAADATCAALFSASGCLAAPLALPNLYVTPVAGPFRAADGSAVRPLQKGDHAWMCHFDRVYETLKDYDLRFAALEAAVGARDAARVPALVARVLGKDGGDRFDASCARPGDALRHALYRFNGVEPDRGRTCALALNESLQSQYAYAPADNIRYAGPGVLVKSKCGTAKRYLQPEEARKCELKAARRAARPAKLRRDAETAHAYNASTPPTTILKSNCTLQRFPPIYANRVHFFSFVAADLYHLLGHALRYYRHLGLDLKNQGRIFVHNASGPVALEKTLVYLRRYEIQYKVSNEWSSQTKRDAANQFLLSLPNDAWLVYPDLDEFFAFPCEVLEIMDQGGLLSGQMVDRVAYDWHLNSLRPLPRAAKMNNRSSIDYQFPRSCRLTGGLLDTNVNKYTLVPAVDAAGKRLRYINAHSVACGTRRMLRHVHAQKAMNCEGVTIFRGPAVAHFGFTKITIPVLERKLATYKALARTSGELRHRNAVEHYRKLRDSFEYCPLTKSFQFTRKARRLLMRKRYCDPLPPHLERNYAPSRFCFEPTKAPRPSLRKSTPRPRALVEDDDPPDD</sequence>
<name>A0A8J2SRC5_9STRA</name>
<comment type="caution">
    <text evidence="2">The sequence shown here is derived from an EMBL/GenBank/DDBJ whole genome shotgun (WGS) entry which is preliminary data.</text>
</comment>
<reference evidence="2" key="1">
    <citation type="submission" date="2021-11" db="EMBL/GenBank/DDBJ databases">
        <authorList>
            <consortium name="Genoscope - CEA"/>
            <person name="William W."/>
        </authorList>
    </citation>
    <scope>NUCLEOTIDE SEQUENCE</scope>
</reference>
<proteinExistence type="predicted"/>
<feature type="region of interest" description="Disordered" evidence="1">
    <location>
        <begin position="1165"/>
        <end position="1194"/>
    </location>
</feature>
<evidence type="ECO:0000313" key="2">
    <source>
        <dbReference type="EMBL" id="CAH0375273.1"/>
    </source>
</evidence>
<evidence type="ECO:0008006" key="4">
    <source>
        <dbReference type="Google" id="ProtNLM"/>
    </source>
</evidence>
<dbReference type="AlphaFoldDB" id="A0A8J2SRC5"/>
<organism evidence="2 3">
    <name type="scientific">Pelagomonas calceolata</name>
    <dbReference type="NCBI Taxonomy" id="35677"/>
    <lineage>
        <taxon>Eukaryota</taxon>
        <taxon>Sar</taxon>
        <taxon>Stramenopiles</taxon>
        <taxon>Ochrophyta</taxon>
        <taxon>Pelagophyceae</taxon>
        <taxon>Pelagomonadales</taxon>
        <taxon>Pelagomonadaceae</taxon>
        <taxon>Pelagomonas</taxon>
    </lineage>
</organism>
<dbReference type="Proteomes" id="UP000789595">
    <property type="component" value="Unassembled WGS sequence"/>
</dbReference>
<gene>
    <name evidence="2" type="ORF">PECAL_4P25990</name>
</gene>
<accession>A0A8J2SRC5</accession>
<keyword evidence="3" id="KW-1185">Reference proteome</keyword>
<evidence type="ECO:0000313" key="3">
    <source>
        <dbReference type="Proteomes" id="UP000789595"/>
    </source>
</evidence>